<sequence length="281" mass="31949">MWKRRSKILFFSSAIISLFILVQMGLYVTEKLSGVAVRNVFQQCTSLLQSLGIPWMALVLDILVVSTPFLVIWLVGKQLYLCSRTYRKMSSLKDEALTAALNETYNEGRDGIIVVTHPEPIALTMRFIRPKIVVSTGLLQLLDSGELEALLRHEIFHMKHRDPLKAFVLVVCSSVLWYVPILKWTRKQYTAAREVLADSSAIEEMGSAESLGSALLKLMRRNRTVRYSFTYASFADSSINYRIKCLIDPQAEFSFKLPVKRTMFSLQVVAILSVLFISELL</sequence>
<evidence type="ECO:0000313" key="4">
    <source>
        <dbReference type="Proteomes" id="UP000250369"/>
    </source>
</evidence>
<dbReference type="OrthoDB" id="2448482at2"/>
<keyword evidence="1" id="KW-0812">Transmembrane</keyword>
<feature type="transmembrane region" description="Helical" evidence="1">
    <location>
        <begin position="164"/>
        <end position="181"/>
    </location>
</feature>
<dbReference type="EMBL" id="QMFB01000001">
    <property type="protein sequence ID" value="RAV23028.1"/>
    <property type="molecule type" value="Genomic_DNA"/>
</dbReference>
<dbReference type="RefSeq" id="WP_113029137.1">
    <property type="nucleotide sequence ID" value="NZ_QMFB01000001.1"/>
</dbReference>
<accession>A0A329MUN9</accession>
<dbReference type="InterPro" id="IPR008756">
    <property type="entry name" value="Peptidase_M56"/>
</dbReference>
<feature type="transmembrane region" description="Helical" evidence="1">
    <location>
        <begin position="7"/>
        <end position="28"/>
    </location>
</feature>
<dbReference type="Gene3D" id="3.30.2010.10">
    <property type="entry name" value="Metalloproteases ('zincins'), catalytic domain"/>
    <property type="match status" value="1"/>
</dbReference>
<protein>
    <submittedName>
        <fullName evidence="3">M56 family peptidase</fullName>
    </submittedName>
</protein>
<keyword evidence="4" id="KW-1185">Reference proteome</keyword>
<dbReference type="PANTHER" id="PTHR34978">
    <property type="entry name" value="POSSIBLE SENSOR-TRANSDUCER PROTEIN BLAR"/>
    <property type="match status" value="1"/>
</dbReference>
<dbReference type="CDD" id="cd07326">
    <property type="entry name" value="M56_BlaR1_MecR1_like"/>
    <property type="match status" value="1"/>
</dbReference>
<evidence type="ECO:0000259" key="2">
    <source>
        <dbReference type="Pfam" id="PF05569"/>
    </source>
</evidence>
<feature type="transmembrane region" description="Helical" evidence="1">
    <location>
        <begin position="55"/>
        <end position="75"/>
    </location>
</feature>
<gene>
    <name evidence="3" type="ORF">DQG23_02170</name>
</gene>
<name>A0A329MUN9_9BACL</name>
<keyword evidence="1" id="KW-0472">Membrane</keyword>
<proteinExistence type="predicted"/>
<comment type="caution">
    <text evidence="3">The sequence shown here is derived from an EMBL/GenBank/DDBJ whole genome shotgun (WGS) entry which is preliminary data.</text>
</comment>
<dbReference type="Proteomes" id="UP000250369">
    <property type="component" value="Unassembled WGS sequence"/>
</dbReference>
<dbReference type="AlphaFoldDB" id="A0A329MUN9"/>
<evidence type="ECO:0000313" key="3">
    <source>
        <dbReference type="EMBL" id="RAV23028.1"/>
    </source>
</evidence>
<dbReference type="PANTHER" id="PTHR34978:SF3">
    <property type="entry name" value="SLR0241 PROTEIN"/>
    <property type="match status" value="1"/>
</dbReference>
<keyword evidence="1" id="KW-1133">Transmembrane helix</keyword>
<reference evidence="3 4" key="1">
    <citation type="journal article" date="2009" name="Int. J. Syst. Evol. Microbiol.">
        <title>Paenibacillus contaminans sp. nov., isolated from a contaminated laboratory plate.</title>
        <authorList>
            <person name="Chou J.H."/>
            <person name="Lee J.H."/>
            <person name="Lin M.C."/>
            <person name="Chang P.S."/>
            <person name="Arun A.B."/>
            <person name="Young C.C."/>
            <person name="Chen W.M."/>
        </authorList>
    </citation>
    <scope>NUCLEOTIDE SEQUENCE [LARGE SCALE GENOMIC DNA]</scope>
    <source>
        <strain evidence="3 4">CKOBP-6</strain>
    </source>
</reference>
<organism evidence="3 4">
    <name type="scientific">Paenibacillus contaminans</name>
    <dbReference type="NCBI Taxonomy" id="450362"/>
    <lineage>
        <taxon>Bacteria</taxon>
        <taxon>Bacillati</taxon>
        <taxon>Bacillota</taxon>
        <taxon>Bacilli</taxon>
        <taxon>Bacillales</taxon>
        <taxon>Paenibacillaceae</taxon>
        <taxon>Paenibacillus</taxon>
    </lineage>
</organism>
<evidence type="ECO:0000256" key="1">
    <source>
        <dbReference type="SAM" id="Phobius"/>
    </source>
</evidence>
<feature type="domain" description="Peptidase M56" evidence="2">
    <location>
        <begin position="69"/>
        <end position="246"/>
    </location>
</feature>
<dbReference type="InterPro" id="IPR052173">
    <property type="entry name" value="Beta-lactam_resp_regulator"/>
</dbReference>
<dbReference type="Pfam" id="PF05569">
    <property type="entry name" value="Peptidase_M56"/>
    <property type="match status" value="1"/>
</dbReference>